<evidence type="ECO:0000313" key="11">
    <source>
        <dbReference type="Proteomes" id="UP000588112"/>
    </source>
</evidence>
<evidence type="ECO:0000256" key="1">
    <source>
        <dbReference type="ARBA" id="ARBA00004651"/>
    </source>
</evidence>
<feature type="transmembrane region" description="Helical" evidence="8">
    <location>
        <begin position="242"/>
        <end position="265"/>
    </location>
</feature>
<evidence type="ECO:0000256" key="5">
    <source>
        <dbReference type="ARBA" id="ARBA00022692"/>
    </source>
</evidence>
<proteinExistence type="inferred from homology"/>
<comment type="subcellular location">
    <subcellularLocation>
        <location evidence="1">Cell membrane</location>
        <topology evidence="1">Multi-pass membrane protein</topology>
    </subcellularLocation>
</comment>
<evidence type="ECO:0000256" key="7">
    <source>
        <dbReference type="ARBA" id="ARBA00023136"/>
    </source>
</evidence>
<evidence type="ECO:0000256" key="6">
    <source>
        <dbReference type="ARBA" id="ARBA00022989"/>
    </source>
</evidence>
<evidence type="ECO:0000256" key="2">
    <source>
        <dbReference type="ARBA" id="ARBA00008537"/>
    </source>
</evidence>
<accession>A0A7W9DS75</accession>
<evidence type="ECO:0000259" key="9">
    <source>
        <dbReference type="PROSITE" id="PS50850"/>
    </source>
</evidence>
<keyword evidence="6 8" id="KW-1133">Transmembrane helix</keyword>
<organism evidence="10 11">
    <name type="scientific">Sphaerisporangium krabiense</name>
    <dbReference type="NCBI Taxonomy" id="763782"/>
    <lineage>
        <taxon>Bacteria</taxon>
        <taxon>Bacillati</taxon>
        <taxon>Actinomycetota</taxon>
        <taxon>Actinomycetes</taxon>
        <taxon>Streptosporangiales</taxon>
        <taxon>Streptosporangiaceae</taxon>
        <taxon>Sphaerisporangium</taxon>
    </lineage>
</organism>
<dbReference type="InterPro" id="IPR020846">
    <property type="entry name" value="MFS_dom"/>
</dbReference>
<reference evidence="10 11" key="1">
    <citation type="submission" date="2020-08" db="EMBL/GenBank/DDBJ databases">
        <title>Sequencing the genomes of 1000 actinobacteria strains.</title>
        <authorList>
            <person name="Klenk H.-P."/>
        </authorList>
    </citation>
    <scope>NUCLEOTIDE SEQUENCE [LARGE SCALE GENOMIC DNA]</scope>
    <source>
        <strain evidence="10 11">DSM 45790</strain>
    </source>
</reference>
<feature type="transmembrane region" description="Helical" evidence="8">
    <location>
        <begin position="25"/>
        <end position="47"/>
    </location>
</feature>
<dbReference type="AlphaFoldDB" id="A0A7W9DS75"/>
<dbReference type="Proteomes" id="UP000588112">
    <property type="component" value="Unassembled WGS sequence"/>
</dbReference>
<dbReference type="InterPro" id="IPR036259">
    <property type="entry name" value="MFS_trans_sf"/>
</dbReference>
<dbReference type="NCBIfam" id="TIGR00711">
    <property type="entry name" value="efflux_EmrB"/>
    <property type="match status" value="1"/>
</dbReference>
<comment type="caution">
    <text evidence="10">The sequence shown here is derived from an EMBL/GenBank/DDBJ whole genome shotgun (WGS) entry which is preliminary data.</text>
</comment>
<sequence>MTAETDQTSPPAPESMSFSPRLRGVIVVTTLGGFLALLDSTIVNVALRSLSISMQAPLATIQWLVTAYLLALAAVLPASGWLAGRFGAKNIYILAVTLFTASSLACALSGTAGQLIAFRAVQGAAAGIAVPVAQMITVREAGPRLMARVMSVSGVPTILAPIIGPTIGGLLLRHAGWQWIFLINIPIGLITVGMSFRLLPRDDHEEAGRLDVLGLLVIAAGGVAVTYGLAQIGRAGQVGSSVVIWTVVGLALVALFVIYALRAANPLADLRLFKNRVYAAASVTGLCLGAAVYGAIILMPLYFQIVRHEDAVATGLLLIPQGTGVAVALWYGARLIDRLGSGRTALIGGLISVVATIPFVFIEADTSYWYLGAAMVVRGFGVGAIAIPATAAVYRAVPPASIKDATVQLNVVQRIGGSLSTALFAVVLQTRLDAATTPAGQAGAFGVAFWWVLGIAVGATVPTLLLVSAERRAARAAAP</sequence>
<dbReference type="RefSeq" id="WP_184612696.1">
    <property type="nucleotide sequence ID" value="NZ_BOOS01000017.1"/>
</dbReference>
<gene>
    <name evidence="10" type="ORF">BJ981_003834</name>
</gene>
<keyword evidence="3" id="KW-0813">Transport</keyword>
<feature type="transmembrane region" description="Helical" evidence="8">
    <location>
        <begin position="368"/>
        <end position="397"/>
    </location>
</feature>
<keyword evidence="7 8" id="KW-0472">Membrane</keyword>
<feature type="transmembrane region" description="Helical" evidence="8">
    <location>
        <begin position="344"/>
        <end position="362"/>
    </location>
</feature>
<feature type="domain" description="Major facilitator superfamily (MFS) profile" evidence="9">
    <location>
        <begin position="25"/>
        <end position="471"/>
    </location>
</feature>
<feature type="transmembrane region" description="Helical" evidence="8">
    <location>
        <begin position="116"/>
        <end position="137"/>
    </location>
</feature>
<dbReference type="SUPFAM" id="SSF103473">
    <property type="entry name" value="MFS general substrate transporter"/>
    <property type="match status" value="1"/>
</dbReference>
<evidence type="ECO:0000256" key="3">
    <source>
        <dbReference type="ARBA" id="ARBA00022448"/>
    </source>
</evidence>
<protein>
    <submittedName>
        <fullName evidence="10">EmrB/QacA subfamily drug resistance transporter</fullName>
    </submittedName>
</protein>
<feature type="transmembrane region" description="Helical" evidence="8">
    <location>
        <begin position="59"/>
        <end position="84"/>
    </location>
</feature>
<feature type="transmembrane region" description="Helical" evidence="8">
    <location>
        <begin position="91"/>
        <end position="110"/>
    </location>
</feature>
<dbReference type="PROSITE" id="PS50850">
    <property type="entry name" value="MFS"/>
    <property type="match status" value="1"/>
</dbReference>
<name>A0A7W9DS75_9ACTN</name>
<dbReference type="Gene3D" id="1.20.1250.20">
    <property type="entry name" value="MFS general substrate transporter like domains"/>
    <property type="match status" value="1"/>
</dbReference>
<evidence type="ECO:0000256" key="8">
    <source>
        <dbReference type="SAM" id="Phobius"/>
    </source>
</evidence>
<keyword evidence="5 8" id="KW-0812">Transmembrane</keyword>
<feature type="transmembrane region" description="Helical" evidence="8">
    <location>
        <begin position="277"/>
        <end position="305"/>
    </location>
</feature>
<dbReference type="PANTHER" id="PTHR42718">
    <property type="entry name" value="MAJOR FACILITATOR SUPERFAMILY MULTIDRUG TRANSPORTER MFSC"/>
    <property type="match status" value="1"/>
</dbReference>
<feature type="transmembrane region" description="Helical" evidence="8">
    <location>
        <begin position="409"/>
        <end position="428"/>
    </location>
</feature>
<dbReference type="PANTHER" id="PTHR42718:SF9">
    <property type="entry name" value="MAJOR FACILITATOR SUPERFAMILY MULTIDRUG TRANSPORTER MFSC"/>
    <property type="match status" value="1"/>
</dbReference>
<feature type="transmembrane region" description="Helical" evidence="8">
    <location>
        <begin position="448"/>
        <end position="467"/>
    </location>
</feature>
<keyword evidence="4" id="KW-1003">Cell membrane</keyword>
<feature type="transmembrane region" description="Helical" evidence="8">
    <location>
        <begin position="212"/>
        <end position="230"/>
    </location>
</feature>
<evidence type="ECO:0000256" key="4">
    <source>
        <dbReference type="ARBA" id="ARBA00022475"/>
    </source>
</evidence>
<feature type="transmembrane region" description="Helical" evidence="8">
    <location>
        <begin position="177"/>
        <end position="200"/>
    </location>
</feature>
<dbReference type="EMBL" id="JACHBR010000001">
    <property type="protein sequence ID" value="MBB5628135.1"/>
    <property type="molecule type" value="Genomic_DNA"/>
</dbReference>
<dbReference type="GO" id="GO:0005886">
    <property type="term" value="C:plasma membrane"/>
    <property type="evidence" value="ECO:0007669"/>
    <property type="project" value="UniProtKB-SubCell"/>
</dbReference>
<keyword evidence="11" id="KW-1185">Reference proteome</keyword>
<dbReference type="InterPro" id="IPR011701">
    <property type="entry name" value="MFS"/>
</dbReference>
<feature type="transmembrane region" description="Helical" evidence="8">
    <location>
        <begin position="311"/>
        <end position="332"/>
    </location>
</feature>
<dbReference type="GO" id="GO:0022857">
    <property type="term" value="F:transmembrane transporter activity"/>
    <property type="evidence" value="ECO:0007669"/>
    <property type="project" value="InterPro"/>
</dbReference>
<feature type="transmembrane region" description="Helical" evidence="8">
    <location>
        <begin position="149"/>
        <end position="171"/>
    </location>
</feature>
<dbReference type="Pfam" id="PF07690">
    <property type="entry name" value="MFS_1"/>
    <property type="match status" value="1"/>
</dbReference>
<dbReference type="InterPro" id="IPR004638">
    <property type="entry name" value="EmrB-like"/>
</dbReference>
<evidence type="ECO:0000313" key="10">
    <source>
        <dbReference type="EMBL" id="MBB5628135.1"/>
    </source>
</evidence>
<comment type="similarity">
    <text evidence="2">Belongs to the major facilitator superfamily. EmrB family.</text>
</comment>